<keyword evidence="2" id="KW-1003">Cell membrane</keyword>
<keyword evidence="6 8" id="KW-0472">Membrane</keyword>
<evidence type="ECO:0000256" key="5">
    <source>
        <dbReference type="ARBA" id="ARBA00022989"/>
    </source>
</evidence>
<evidence type="ECO:0000313" key="9">
    <source>
        <dbReference type="EMBL" id="MBB4286490.1"/>
    </source>
</evidence>
<evidence type="ECO:0000256" key="4">
    <source>
        <dbReference type="ARBA" id="ARBA00022692"/>
    </source>
</evidence>
<protein>
    <recommendedName>
        <fullName evidence="11">DUF2029 domain-containing protein</fullName>
    </recommendedName>
</protein>
<reference evidence="9 10" key="1">
    <citation type="submission" date="2020-08" db="EMBL/GenBank/DDBJ databases">
        <title>Genome sequencing of Purple Non-Sulfur Bacteria from various extreme environments.</title>
        <authorList>
            <person name="Mayer M."/>
        </authorList>
    </citation>
    <scope>NUCLEOTIDE SEQUENCE [LARGE SCALE GENOMIC DNA]</scope>
    <source>
        <strain evidence="9 10">JA135</strain>
    </source>
</reference>
<feature type="transmembrane region" description="Helical" evidence="8">
    <location>
        <begin position="12"/>
        <end position="33"/>
    </location>
</feature>
<feature type="transmembrane region" description="Helical" evidence="8">
    <location>
        <begin position="175"/>
        <end position="200"/>
    </location>
</feature>
<feature type="transmembrane region" description="Helical" evidence="8">
    <location>
        <begin position="207"/>
        <end position="226"/>
    </location>
</feature>
<evidence type="ECO:0000256" key="8">
    <source>
        <dbReference type="SAM" id="Phobius"/>
    </source>
</evidence>
<evidence type="ECO:0000256" key="6">
    <source>
        <dbReference type="ARBA" id="ARBA00023136"/>
    </source>
</evidence>
<organism evidence="9 10">
    <name type="scientific">Roseospira goensis</name>
    <dbReference type="NCBI Taxonomy" id="391922"/>
    <lineage>
        <taxon>Bacteria</taxon>
        <taxon>Pseudomonadati</taxon>
        <taxon>Pseudomonadota</taxon>
        <taxon>Alphaproteobacteria</taxon>
        <taxon>Rhodospirillales</taxon>
        <taxon>Rhodospirillaceae</taxon>
        <taxon>Roseospira</taxon>
    </lineage>
</organism>
<evidence type="ECO:0000256" key="1">
    <source>
        <dbReference type="ARBA" id="ARBA00004651"/>
    </source>
</evidence>
<sequence length="383" mass="40180">MTRPPWLNAQRVSAYMRIVLVLYAVTLVVFVAVSPDGLDPLGRPLGNDFLAFWSAARLAVAGEPAAAWDIGHLFEAGRQALPEVTLGYVFSYPPVFQLLLMPLGLLPWAWALAVWSGLGLAAYLTALRPLMRSTLAVMLALAFPAAFVNLLQGQTGVFSLALLGGGLWLVPRRPLLAGGLIGLACFKPHLGLVIPLALLAGRQWRTLAAATAVVAGLIALSLLVLGPDPWSAFLRHLGQTTALLETGAVPWDKMPSAFAALRLTGAPVAVAYAGQAMTALIGAAVATWLWACRPAAPMTLAATICALLLVPPHVNDHDLVLLALPLGLVALDATRTGWRAGERAALAVIWSAPLLLAPLAEATGLQLGPLAVLGLLALVLRRA</sequence>
<feature type="transmembrane region" description="Helical" evidence="8">
    <location>
        <begin position="363"/>
        <end position="380"/>
    </location>
</feature>
<evidence type="ECO:0000256" key="3">
    <source>
        <dbReference type="ARBA" id="ARBA00022679"/>
    </source>
</evidence>
<gene>
    <name evidence="9" type="ORF">GGD88_002222</name>
</gene>
<keyword evidence="4 8" id="KW-0812">Transmembrane</keyword>
<feature type="transmembrane region" description="Helical" evidence="8">
    <location>
        <begin position="108"/>
        <end position="127"/>
    </location>
</feature>
<dbReference type="GO" id="GO:0016758">
    <property type="term" value="F:hexosyltransferase activity"/>
    <property type="evidence" value="ECO:0007669"/>
    <property type="project" value="InterPro"/>
</dbReference>
<dbReference type="Pfam" id="PF09594">
    <property type="entry name" value="GT87"/>
    <property type="match status" value="1"/>
</dbReference>
<comment type="similarity">
    <text evidence="7">Belongs to the glycosyltransferase 87 family.</text>
</comment>
<comment type="subcellular location">
    <subcellularLocation>
        <location evidence="1">Cell membrane</location>
        <topology evidence="1">Multi-pass membrane protein</topology>
    </subcellularLocation>
</comment>
<accession>A0A7W6S0A1</accession>
<dbReference type="GO" id="GO:0005886">
    <property type="term" value="C:plasma membrane"/>
    <property type="evidence" value="ECO:0007669"/>
    <property type="project" value="UniProtKB-SubCell"/>
</dbReference>
<feature type="transmembrane region" description="Helical" evidence="8">
    <location>
        <begin position="139"/>
        <end position="163"/>
    </location>
</feature>
<comment type="caution">
    <text evidence="9">The sequence shown here is derived from an EMBL/GenBank/DDBJ whole genome shotgun (WGS) entry which is preliminary data.</text>
</comment>
<keyword evidence="5 8" id="KW-1133">Transmembrane helix</keyword>
<evidence type="ECO:0000256" key="2">
    <source>
        <dbReference type="ARBA" id="ARBA00022475"/>
    </source>
</evidence>
<feature type="transmembrane region" description="Helical" evidence="8">
    <location>
        <begin position="298"/>
        <end position="314"/>
    </location>
</feature>
<evidence type="ECO:0000313" key="10">
    <source>
        <dbReference type="Proteomes" id="UP000555728"/>
    </source>
</evidence>
<keyword evidence="3" id="KW-0808">Transferase</keyword>
<dbReference type="InterPro" id="IPR018584">
    <property type="entry name" value="GT87"/>
</dbReference>
<dbReference type="Proteomes" id="UP000555728">
    <property type="component" value="Unassembled WGS sequence"/>
</dbReference>
<dbReference type="EMBL" id="JACIGI010000017">
    <property type="protein sequence ID" value="MBB4286490.1"/>
    <property type="molecule type" value="Genomic_DNA"/>
</dbReference>
<dbReference type="RefSeq" id="WP_184435397.1">
    <property type="nucleotide sequence ID" value="NZ_JACIGI010000017.1"/>
</dbReference>
<feature type="transmembrane region" description="Helical" evidence="8">
    <location>
        <begin position="269"/>
        <end position="291"/>
    </location>
</feature>
<evidence type="ECO:0000256" key="7">
    <source>
        <dbReference type="ARBA" id="ARBA00024033"/>
    </source>
</evidence>
<name>A0A7W6S0A1_9PROT</name>
<evidence type="ECO:0008006" key="11">
    <source>
        <dbReference type="Google" id="ProtNLM"/>
    </source>
</evidence>
<proteinExistence type="inferred from homology"/>
<dbReference type="AlphaFoldDB" id="A0A7W6S0A1"/>
<keyword evidence="10" id="KW-1185">Reference proteome</keyword>